<dbReference type="Pfam" id="PF04613">
    <property type="entry name" value="LpxD"/>
    <property type="match status" value="1"/>
</dbReference>
<dbReference type="InterPro" id="IPR050179">
    <property type="entry name" value="Trans_hexapeptide_repeat"/>
</dbReference>
<dbReference type="Gene3D" id="2.160.10.10">
    <property type="entry name" value="Hexapeptide repeat proteins"/>
    <property type="match status" value="1"/>
</dbReference>
<evidence type="ECO:0000259" key="1">
    <source>
        <dbReference type="Pfam" id="PF04613"/>
    </source>
</evidence>
<dbReference type="Gene3D" id="3.40.1390.10">
    <property type="entry name" value="MurE/MurF, N-terminal domain"/>
    <property type="match status" value="1"/>
</dbReference>
<name>A0ABS5IRM6_9MICO</name>
<dbReference type="RefSeq" id="WP_211545539.1">
    <property type="nucleotide sequence ID" value="NZ_JAGTUK010000005.1"/>
</dbReference>
<accession>A0ABS5IRM6</accession>
<dbReference type="InterPro" id="IPR001451">
    <property type="entry name" value="Hexapep"/>
</dbReference>
<protein>
    <submittedName>
        <fullName evidence="2">Transferase</fullName>
    </submittedName>
</protein>
<sequence length="301" mass="30900">MNAPHPTASTLAQQLSGELVGPDRAVTGLAPLGEAGDGDLTFVVDPVAATSATAAALEAGAVVLAPATLPDHTRTGTAVLVENPRAAFALAVAEHFARKPVPGIAATARVDPSAEVHPGAHVGEYTIIRAGAVIADGAEIRDHVVIGHDVRIGAHALIKSHAVIGEEGFGMERDANGDNIRIPHLGSVIIDAHVEVGNFTTVCSGTISPTRVGDHTKIDDHVHVAHNCRIGRNVIITACAEISGSVVIDDDAWIGPNASVIQGVTLGRNSLLGIGAVAVKSVPDDEIRIGNPARRLGDNKR</sequence>
<dbReference type="EMBL" id="JAGTUK010000005">
    <property type="protein sequence ID" value="MBS0025608.1"/>
    <property type="molecule type" value="Genomic_DNA"/>
</dbReference>
<comment type="caution">
    <text evidence="2">The sequence shown here is derived from an EMBL/GenBank/DDBJ whole genome shotgun (WGS) entry which is preliminary data.</text>
</comment>
<keyword evidence="2" id="KW-0808">Transferase</keyword>
<dbReference type="InterPro" id="IPR020573">
    <property type="entry name" value="UDP_GlcNAc_AcTrfase_non-rep"/>
</dbReference>
<evidence type="ECO:0000313" key="2">
    <source>
        <dbReference type="EMBL" id="MBS0025608.1"/>
    </source>
</evidence>
<proteinExistence type="predicted"/>
<organism evidence="2 3">
    <name type="scientific">Microbacterium paraoxydans</name>
    <dbReference type="NCBI Taxonomy" id="199592"/>
    <lineage>
        <taxon>Bacteria</taxon>
        <taxon>Bacillati</taxon>
        <taxon>Actinomycetota</taxon>
        <taxon>Actinomycetes</taxon>
        <taxon>Micrococcales</taxon>
        <taxon>Microbacteriaceae</taxon>
        <taxon>Microbacterium</taxon>
    </lineage>
</organism>
<dbReference type="SUPFAM" id="SSF51161">
    <property type="entry name" value="Trimeric LpxA-like enzymes"/>
    <property type="match status" value="1"/>
</dbReference>
<dbReference type="PANTHER" id="PTHR43300">
    <property type="entry name" value="ACETYLTRANSFERASE"/>
    <property type="match status" value="1"/>
</dbReference>
<reference evidence="2 3" key="1">
    <citation type="submission" date="2021-04" db="EMBL/GenBank/DDBJ databases">
        <title>Whole genome analysis of root endophytic bacterium Microbacterium paraoxydans ku-mp colonizing RP-bio226 rice variety.</title>
        <authorList>
            <person name="Ulaganathan K."/>
            <person name="Latha B."/>
        </authorList>
    </citation>
    <scope>NUCLEOTIDE SEQUENCE [LARGE SCALE GENOMIC DNA]</scope>
    <source>
        <strain evidence="3">ku-mp</strain>
    </source>
</reference>
<dbReference type="GO" id="GO:0016740">
    <property type="term" value="F:transferase activity"/>
    <property type="evidence" value="ECO:0007669"/>
    <property type="project" value="UniProtKB-KW"/>
</dbReference>
<dbReference type="PANTHER" id="PTHR43300:SF7">
    <property type="entry name" value="UDP-N-ACETYLBACILLOSAMINE N-ACETYLTRANSFERASE"/>
    <property type="match status" value="1"/>
</dbReference>
<evidence type="ECO:0000313" key="3">
    <source>
        <dbReference type="Proteomes" id="UP000678243"/>
    </source>
</evidence>
<dbReference type="InterPro" id="IPR011004">
    <property type="entry name" value="Trimer_LpxA-like_sf"/>
</dbReference>
<dbReference type="Pfam" id="PF00132">
    <property type="entry name" value="Hexapep"/>
    <property type="match status" value="2"/>
</dbReference>
<feature type="domain" description="UDP-3-O-[3-hydroxymyristoyl] glucosamine N-acyltransferase non-repeat region" evidence="1">
    <location>
        <begin position="23"/>
        <end position="92"/>
    </location>
</feature>
<gene>
    <name evidence="2" type="ORF">KE274_16005</name>
</gene>
<keyword evidence="3" id="KW-1185">Reference proteome</keyword>
<dbReference type="Proteomes" id="UP000678243">
    <property type="component" value="Unassembled WGS sequence"/>
</dbReference>